<proteinExistence type="predicted"/>
<name>A0A923RTS5_9FIRM</name>
<protein>
    <submittedName>
        <fullName evidence="2">Uncharacterized protein</fullName>
    </submittedName>
</protein>
<feature type="transmembrane region" description="Helical" evidence="1">
    <location>
        <begin position="285"/>
        <end position="310"/>
    </location>
</feature>
<evidence type="ECO:0000256" key="1">
    <source>
        <dbReference type="SAM" id="Phobius"/>
    </source>
</evidence>
<sequence>MDNVEKLLRRTEKEDFVLQKSQGAYSNKKLLLGEICKSLSQDTALYKPEQTIALLRQYITEEERFLYSELSNYIYSLGNDGTGTFITNLESLAESVEQIDEKQENVDIRNITFKLYDHCQLAIAQSRNLLKDKVDFQKMITDNLSDVYDDFDKRVDRAKRDINTQLVSLVGIFTALAFLIFGSINSLDNIFQSLQSLSILKLMMTGCIWGIGVLNLIFIFLYFVAKITGTEIKTNLSRDANFIQRYPFTCWSNLILITILGICGWCYYIDSSNIGSWFIELSNTYQILICIGGFVIIGLIFLFTAGYIVYKCK</sequence>
<feature type="transmembrane region" description="Helical" evidence="1">
    <location>
        <begin position="199"/>
        <end position="225"/>
    </location>
</feature>
<evidence type="ECO:0000313" key="2">
    <source>
        <dbReference type="EMBL" id="MBC5690557.1"/>
    </source>
</evidence>
<keyword evidence="1" id="KW-1133">Transmembrane helix</keyword>
<dbReference type="Proteomes" id="UP000652477">
    <property type="component" value="Unassembled WGS sequence"/>
</dbReference>
<keyword evidence="3" id="KW-1185">Reference proteome</keyword>
<comment type="caution">
    <text evidence="2">The sequence shown here is derived from an EMBL/GenBank/DDBJ whole genome shotgun (WGS) entry which is preliminary data.</text>
</comment>
<accession>A0A923RTS5</accession>
<dbReference type="EMBL" id="JACOPF010000005">
    <property type="protein sequence ID" value="MBC5690557.1"/>
    <property type="molecule type" value="Genomic_DNA"/>
</dbReference>
<feature type="transmembrane region" description="Helical" evidence="1">
    <location>
        <begin position="246"/>
        <end position="270"/>
    </location>
</feature>
<gene>
    <name evidence="2" type="ORF">H8S37_16715</name>
</gene>
<keyword evidence="1" id="KW-0812">Transmembrane</keyword>
<feature type="transmembrane region" description="Helical" evidence="1">
    <location>
        <begin position="166"/>
        <end position="187"/>
    </location>
</feature>
<dbReference type="RefSeq" id="WP_186877201.1">
    <property type="nucleotide sequence ID" value="NZ_JACOPF010000005.1"/>
</dbReference>
<dbReference type="AlphaFoldDB" id="A0A923RTS5"/>
<evidence type="ECO:0000313" key="3">
    <source>
        <dbReference type="Proteomes" id="UP000652477"/>
    </source>
</evidence>
<keyword evidence="1" id="KW-0472">Membrane</keyword>
<organism evidence="2 3">
    <name type="scientific">Mediterraneibacter hominis</name>
    <dbReference type="NCBI Taxonomy" id="2763054"/>
    <lineage>
        <taxon>Bacteria</taxon>
        <taxon>Bacillati</taxon>
        <taxon>Bacillota</taxon>
        <taxon>Clostridia</taxon>
        <taxon>Lachnospirales</taxon>
        <taxon>Lachnospiraceae</taxon>
        <taxon>Mediterraneibacter</taxon>
    </lineage>
</organism>
<reference evidence="2" key="1">
    <citation type="submission" date="2020-08" db="EMBL/GenBank/DDBJ databases">
        <title>Genome public.</title>
        <authorList>
            <person name="Liu C."/>
            <person name="Sun Q."/>
        </authorList>
    </citation>
    <scope>NUCLEOTIDE SEQUENCE</scope>
    <source>
        <strain evidence="2">NSJ-55</strain>
    </source>
</reference>